<feature type="region of interest" description="Disordered" evidence="6">
    <location>
        <begin position="63"/>
        <end position="89"/>
    </location>
</feature>
<dbReference type="EMBL" id="CP151512">
    <property type="protein sequence ID" value="WZN65383.1"/>
    <property type="molecule type" value="Genomic_DNA"/>
</dbReference>
<name>A0AAX4PHJ8_9CHLO</name>
<evidence type="ECO:0000259" key="8">
    <source>
        <dbReference type="Pfam" id="PF02453"/>
    </source>
</evidence>
<evidence type="ECO:0000256" key="7">
    <source>
        <dbReference type="SAM" id="Phobius"/>
    </source>
</evidence>
<keyword evidence="4 7" id="KW-1133">Transmembrane helix</keyword>
<organism evidence="9 10">
    <name type="scientific">Chloropicon roscoffensis</name>
    <dbReference type="NCBI Taxonomy" id="1461544"/>
    <lineage>
        <taxon>Eukaryota</taxon>
        <taxon>Viridiplantae</taxon>
        <taxon>Chlorophyta</taxon>
        <taxon>Chloropicophyceae</taxon>
        <taxon>Chloropicales</taxon>
        <taxon>Chloropicaceae</taxon>
        <taxon>Chloropicon</taxon>
    </lineage>
</organism>
<accession>A0AAX4PHJ8</accession>
<dbReference type="Pfam" id="PF02453">
    <property type="entry name" value="Reticulon"/>
    <property type="match status" value="1"/>
</dbReference>
<evidence type="ECO:0000256" key="1">
    <source>
        <dbReference type="ARBA" id="ARBA00004477"/>
    </source>
</evidence>
<sequence>MTMLDQTHSSLSSFENAPRSGIAKSRVKYATMESNNVENNNAAKPGVPCVSLRSRFASEFKSPRSPLGEIKLNDQERTPSRTATPRKGRAGVVSVVQGTPSKAKEGCDTLARAGAFARDCAVWSHPARSCLVFSSGFLGLLTWHYAETGIIDFRPSVSLAYCGLGMLAVNFFGSIFFENYVPKPVVTRGLVERAARTAEGVSLSLVPGLNRAFSGASGTATLQVAFALWTLITASKFMSLSLIALVAHCAAFTLPLLYKRFERDLKRNAVIAKKLALSAWNGVNLDRKYKLSAVGLGLGFLWVLCDAHTKIVSLFIAVIAFKCFLLPNEVETITSVAAPMTTRVSRKARRISMGAGEMLRDGLGLKQLVSPAKPPMTG</sequence>
<dbReference type="GO" id="GO:0005789">
    <property type="term" value="C:endoplasmic reticulum membrane"/>
    <property type="evidence" value="ECO:0007669"/>
    <property type="project" value="UniProtKB-SubCell"/>
</dbReference>
<keyword evidence="2 7" id="KW-0812">Transmembrane</keyword>
<reference evidence="9 10" key="1">
    <citation type="submission" date="2024-03" db="EMBL/GenBank/DDBJ databases">
        <title>Complete genome sequence of the green alga Chloropicon roscoffensis RCC1871.</title>
        <authorList>
            <person name="Lemieux C."/>
            <person name="Pombert J.-F."/>
            <person name="Otis C."/>
            <person name="Turmel M."/>
        </authorList>
    </citation>
    <scope>NUCLEOTIDE SEQUENCE [LARGE SCALE GENOMIC DNA]</scope>
    <source>
        <strain evidence="9 10">RCC1871</strain>
    </source>
</reference>
<evidence type="ECO:0000256" key="2">
    <source>
        <dbReference type="ARBA" id="ARBA00022692"/>
    </source>
</evidence>
<feature type="domain" description="Reticulon" evidence="8">
    <location>
        <begin position="119"/>
        <end position="266"/>
    </location>
</feature>
<evidence type="ECO:0000313" key="9">
    <source>
        <dbReference type="EMBL" id="WZN65383.1"/>
    </source>
</evidence>
<protein>
    <submittedName>
        <fullName evidence="9">Reticulon-like protein</fullName>
    </submittedName>
</protein>
<dbReference type="Proteomes" id="UP001472866">
    <property type="component" value="Chromosome 12"/>
</dbReference>
<keyword evidence="3" id="KW-0256">Endoplasmic reticulum</keyword>
<evidence type="ECO:0000256" key="5">
    <source>
        <dbReference type="ARBA" id="ARBA00023136"/>
    </source>
</evidence>
<dbReference type="InterPro" id="IPR003388">
    <property type="entry name" value="Reticulon"/>
</dbReference>
<feature type="transmembrane region" description="Helical" evidence="7">
    <location>
        <begin position="158"/>
        <end position="177"/>
    </location>
</feature>
<keyword evidence="5 7" id="KW-0472">Membrane</keyword>
<keyword evidence="10" id="KW-1185">Reference proteome</keyword>
<evidence type="ECO:0000256" key="3">
    <source>
        <dbReference type="ARBA" id="ARBA00022824"/>
    </source>
</evidence>
<evidence type="ECO:0000313" key="10">
    <source>
        <dbReference type="Proteomes" id="UP001472866"/>
    </source>
</evidence>
<evidence type="ECO:0000256" key="6">
    <source>
        <dbReference type="SAM" id="MobiDB-lite"/>
    </source>
</evidence>
<comment type="subcellular location">
    <subcellularLocation>
        <location evidence="1">Endoplasmic reticulum membrane</location>
        <topology evidence="1">Multi-pass membrane protein</topology>
    </subcellularLocation>
</comment>
<dbReference type="AlphaFoldDB" id="A0AAX4PHJ8"/>
<gene>
    <name evidence="9" type="ORF">HKI87_12g69410</name>
</gene>
<evidence type="ECO:0000256" key="4">
    <source>
        <dbReference type="ARBA" id="ARBA00022989"/>
    </source>
</evidence>
<feature type="transmembrane region" description="Helical" evidence="7">
    <location>
        <begin position="238"/>
        <end position="258"/>
    </location>
</feature>
<proteinExistence type="predicted"/>